<keyword evidence="3" id="KW-1185">Reference proteome</keyword>
<sequence length="353" mass="39846">MTTPELEESLRKLTFSPDLKTLLVQRLWGNIPSHVEPTPLEPYFEYYSTRCKEFLCDGGSNVSIKTHADSLRIANLILQDEDKDSIIHNLAEGSASTLRQRKLDEASIHLVAGLLTMAEVGVLESGATGRRPLKWTGGSLRSLLAAEFAPQKEMDASAAKIEKRFIANNISKIAGIELKWTSNLADHLLLHGDDKSVYIFHHAEFHKFQSLAAVSFWPDGLLDETLRTLALLFPQNDRGTRRLLAGIKGIDQTVGCCGVSRAQDRRFEKFSVWHDRLVILKQAFDDSRPQTISQWWWDRRNGVQWYTFWVAIMVFILTVFFGTVQSIEGALQVYLSYKSLQGDDGTGLHVRSP</sequence>
<evidence type="ECO:0000313" key="3">
    <source>
        <dbReference type="Proteomes" id="UP001321760"/>
    </source>
</evidence>
<organism evidence="2 3">
    <name type="scientific">Podospora aff. communis PSN243</name>
    <dbReference type="NCBI Taxonomy" id="3040156"/>
    <lineage>
        <taxon>Eukaryota</taxon>
        <taxon>Fungi</taxon>
        <taxon>Dikarya</taxon>
        <taxon>Ascomycota</taxon>
        <taxon>Pezizomycotina</taxon>
        <taxon>Sordariomycetes</taxon>
        <taxon>Sordariomycetidae</taxon>
        <taxon>Sordariales</taxon>
        <taxon>Podosporaceae</taxon>
        <taxon>Podospora</taxon>
    </lineage>
</organism>
<comment type="caution">
    <text evidence="2">The sequence shown here is derived from an EMBL/GenBank/DDBJ whole genome shotgun (WGS) entry which is preliminary data.</text>
</comment>
<keyword evidence="1" id="KW-1133">Transmembrane helix</keyword>
<evidence type="ECO:0000256" key="1">
    <source>
        <dbReference type="SAM" id="Phobius"/>
    </source>
</evidence>
<evidence type="ECO:0000313" key="2">
    <source>
        <dbReference type="EMBL" id="KAK4444416.1"/>
    </source>
</evidence>
<proteinExistence type="predicted"/>
<accession>A0AAV9G759</accession>
<keyword evidence="1" id="KW-0472">Membrane</keyword>
<dbReference type="Proteomes" id="UP001321760">
    <property type="component" value="Unassembled WGS sequence"/>
</dbReference>
<feature type="transmembrane region" description="Helical" evidence="1">
    <location>
        <begin position="306"/>
        <end position="327"/>
    </location>
</feature>
<name>A0AAV9G759_9PEZI</name>
<protein>
    <submittedName>
        <fullName evidence="2">Uncharacterized protein</fullName>
    </submittedName>
</protein>
<keyword evidence="1" id="KW-0812">Transmembrane</keyword>
<dbReference type="EMBL" id="MU865977">
    <property type="protein sequence ID" value="KAK4444416.1"/>
    <property type="molecule type" value="Genomic_DNA"/>
</dbReference>
<dbReference type="AlphaFoldDB" id="A0AAV9G759"/>
<reference evidence="2" key="2">
    <citation type="submission" date="2023-05" db="EMBL/GenBank/DDBJ databases">
        <authorList>
            <consortium name="Lawrence Berkeley National Laboratory"/>
            <person name="Steindorff A."/>
            <person name="Hensen N."/>
            <person name="Bonometti L."/>
            <person name="Westerberg I."/>
            <person name="Brannstrom I.O."/>
            <person name="Guillou S."/>
            <person name="Cros-Aarteil S."/>
            <person name="Calhoun S."/>
            <person name="Haridas S."/>
            <person name="Kuo A."/>
            <person name="Mondo S."/>
            <person name="Pangilinan J."/>
            <person name="Riley R."/>
            <person name="Labutti K."/>
            <person name="Andreopoulos B."/>
            <person name="Lipzen A."/>
            <person name="Chen C."/>
            <person name="Yanf M."/>
            <person name="Daum C."/>
            <person name="Ng V."/>
            <person name="Clum A."/>
            <person name="Ohm R."/>
            <person name="Martin F."/>
            <person name="Silar P."/>
            <person name="Natvig D."/>
            <person name="Lalanne C."/>
            <person name="Gautier V."/>
            <person name="Ament-Velasquez S.L."/>
            <person name="Kruys A."/>
            <person name="Hutchinson M.I."/>
            <person name="Powell A.J."/>
            <person name="Barry K."/>
            <person name="Miller A.N."/>
            <person name="Grigoriev I.V."/>
            <person name="Debuchy R."/>
            <person name="Gladieux P."/>
            <person name="Thoren M.H."/>
            <person name="Johannesson H."/>
        </authorList>
    </citation>
    <scope>NUCLEOTIDE SEQUENCE</scope>
    <source>
        <strain evidence="2">PSN243</strain>
    </source>
</reference>
<reference evidence="2" key="1">
    <citation type="journal article" date="2023" name="Mol. Phylogenet. Evol.">
        <title>Genome-scale phylogeny and comparative genomics of the fungal order Sordariales.</title>
        <authorList>
            <person name="Hensen N."/>
            <person name="Bonometti L."/>
            <person name="Westerberg I."/>
            <person name="Brannstrom I.O."/>
            <person name="Guillou S."/>
            <person name="Cros-Aarteil S."/>
            <person name="Calhoun S."/>
            <person name="Haridas S."/>
            <person name="Kuo A."/>
            <person name="Mondo S."/>
            <person name="Pangilinan J."/>
            <person name="Riley R."/>
            <person name="LaButti K."/>
            <person name="Andreopoulos B."/>
            <person name="Lipzen A."/>
            <person name="Chen C."/>
            <person name="Yan M."/>
            <person name="Daum C."/>
            <person name="Ng V."/>
            <person name="Clum A."/>
            <person name="Steindorff A."/>
            <person name="Ohm R.A."/>
            <person name="Martin F."/>
            <person name="Silar P."/>
            <person name="Natvig D.O."/>
            <person name="Lalanne C."/>
            <person name="Gautier V."/>
            <person name="Ament-Velasquez S.L."/>
            <person name="Kruys A."/>
            <person name="Hutchinson M.I."/>
            <person name="Powell A.J."/>
            <person name="Barry K."/>
            <person name="Miller A.N."/>
            <person name="Grigoriev I.V."/>
            <person name="Debuchy R."/>
            <person name="Gladieux P."/>
            <person name="Hiltunen Thoren M."/>
            <person name="Johannesson H."/>
        </authorList>
    </citation>
    <scope>NUCLEOTIDE SEQUENCE</scope>
    <source>
        <strain evidence="2">PSN243</strain>
    </source>
</reference>
<gene>
    <name evidence="2" type="ORF">QBC34DRAFT_360139</name>
</gene>